<dbReference type="AlphaFoldDB" id="A0A0W8F0M2"/>
<reference evidence="3" key="1">
    <citation type="journal article" date="2015" name="Proc. Natl. Acad. Sci. U.S.A.">
        <title>Networks of energetic and metabolic interactions define dynamics in microbial communities.</title>
        <authorList>
            <person name="Embree M."/>
            <person name="Liu J.K."/>
            <person name="Al-Bassam M.M."/>
            <person name="Zengler K."/>
        </authorList>
    </citation>
    <scope>NUCLEOTIDE SEQUENCE</scope>
</reference>
<comment type="caution">
    <text evidence="3">The sequence shown here is derived from an EMBL/GenBank/DDBJ whole genome shotgun (WGS) entry which is preliminary data.</text>
</comment>
<sequence length="208" mass="22567">MSLVVAFTGRETAVMAGDLREMLMQGPDAAIRTFERELYQGSIRSDDSLMQRAGELGIRLIVRDDKCKVSEREGVLIGEVTESEGELVRKRRLYAVPGAYAIADIEPGRFDLRSRGEGSTFVILGNEVTREIAHGIIRTSWQEGTLADAIGIIIQIMHAAASCTVSVSRTFMLLQTRERSGFPGLMEKDIRGAGEAGTGGSRSGNEGS</sequence>
<dbReference type="EMBL" id="LNQE01001660">
    <property type="protein sequence ID" value="KUG14436.1"/>
    <property type="molecule type" value="Genomic_DNA"/>
</dbReference>
<feature type="compositionally biased region" description="Gly residues" evidence="1">
    <location>
        <begin position="194"/>
        <end position="208"/>
    </location>
</feature>
<evidence type="ECO:0000313" key="3">
    <source>
        <dbReference type="EMBL" id="KUG14436.1"/>
    </source>
</evidence>
<dbReference type="Pfam" id="PF09894">
    <property type="entry name" value="MJ0548_N"/>
    <property type="match status" value="1"/>
</dbReference>
<feature type="region of interest" description="Disordered" evidence="1">
    <location>
        <begin position="185"/>
        <end position="208"/>
    </location>
</feature>
<evidence type="ECO:0000256" key="1">
    <source>
        <dbReference type="SAM" id="MobiDB-lite"/>
    </source>
</evidence>
<gene>
    <name evidence="3" type="ORF">ASZ90_015926</name>
</gene>
<proteinExistence type="predicted"/>
<name>A0A0W8F0M2_9ZZZZ</name>
<dbReference type="InterPro" id="IPR016754">
    <property type="entry name" value="MJ0548-like"/>
</dbReference>
<protein>
    <recommendedName>
        <fullName evidence="2">Connectase MJ0548-like N-terminal domain-containing protein</fullName>
    </recommendedName>
</protein>
<evidence type="ECO:0000259" key="2">
    <source>
        <dbReference type="Pfam" id="PF09894"/>
    </source>
</evidence>
<dbReference type="InterPro" id="IPR057262">
    <property type="entry name" value="MJ0548_N"/>
</dbReference>
<accession>A0A0W8F0M2</accession>
<organism evidence="3">
    <name type="scientific">hydrocarbon metagenome</name>
    <dbReference type="NCBI Taxonomy" id="938273"/>
    <lineage>
        <taxon>unclassified sequences</taxon>
        <taxon>metagenomes</taxon>
        <taxon>ecological metagenomes</taxon>
    </lineage>
</organism>
<dbReference type="PIRSF" id="PIRSF019262">
    <property type="entry name" value="UCP019262"/>
    <property type="match status" value="1"/>
</dbReference>
<feature type="domain" description="Connectase MJ0548-like N-terminal" evidence="2">
    <location>
        <begin position="1"/>
        <end position="179"/>
    </location>
</feature>